<evidence type="ECO:0000313" key="3">
    <source>
        <dbReference type="Proteomes" id="UP000092460"/>
    </source>
</evidence>
<keyword evidence="3" id="KW-1185">Reference proteome</keyword>
<sequence length="192" mass="21685">MKGNHKQEDSGLTTQLSNYYQTNLYGSHTYSFGYEINNKASGKIQFRNESKYGNNAVQGSYGYLQRDQGLILTHHLTARADDCSGQMKIRKPVEEDITSIVDQINIKQNLTDVLLPVEPIKTKQGINLNPAKLEKEIINSVVLKTRDGTLPLKGIAKHIRGFENLKTKPVHKFIPTAFPIIPFQLPTNYTRV</sequence>
<protein>
    <submittedName>
        <fullName evidence="2">Uncharacterized protein</fullName>
    </submittedName>
</protein>
<dbReference type="AlphaFoldDB" id="A0A1B0BM74"/>
<proteinExistence type="predicted"/>
<dbReference type="Pfam" id="PF00379">
    <property type="entry name" value="Chitin_bind_4"/>
    <property type="match status" value="1"/>
</dbReference>
<dbReference type="VEuPathDB" id="VectorBase:GPPI034499"/>
<keyword evidence="1" id="KW-0193">Cuticle</keyword>
<dbReference type="InterPro" id="IPR000618">
    <property type="entry name" value="Insect_cuticle"/>
</dbReference>
<dbReference type="EMBL" id="JXJN01016719">
    <property type="status" value="NOT_ANNOTATED_CDS"/>
    <property type="molecule type" value="Genomic_DNA"/>
</dbReference>
<dbReference type="PROSITE" id="PS51155">
    <property type="entry name" value="CHIT_BIND_RR_2"/>
    <property type="match status" value="1"/>
</dbReference>
<reference evidence="2" key="2">
    <citation type="submission" date="2020-05" db="UniProtKB">
        <authorList>
            <consortium name="EnsemblMetazoa"/>
        </authorList>
    </citation>
    <scope>IDENTIFICATION</scope>
    <source>
        <strain evidence="2">IAEA</strain>
    </source>
</reference>
<accession>A0A1B0BM74</accession>
<evidence type="ECO:0000256" key="1">
    <source>
        <dbReference type="PROSITE-ProRule" id="PRU00497"/>
    </source>
</evidence>
<evidence type="ECO:0000313" key="2">
    <source>
        <dbReference type="EnsemblMetazoa" id="GPPI034499-PA"/>
    </source>
</evidence>
<dbReference type="GO" id="GO:0042302">
    <property type="term" value="F:structural constituent of cuticle"/>
    <property type="evidence" value="ECO:0007669"/>
    <property type="project" value="UniProtKB-UniRule"/>
</dbReference>
<reference evidence="3" key="1">
    <citation type="submission" date="2015-01" db="EMBL/GenBank/DDBJ databases">
        <authorList>
            <person name="Aksoy S."/>
            <person name="Warren W."/>
            <person name="Wilson R.K."/>
        </authorList>
    </citation>
    <scope>NUCLEOTIDE SEQUENCE [LARGE SCALE GENOMIC DNA]</scope>
    <source>
        <strain evidence="3">IAEA</strain>
    </source>
</reference>
<name>A0A1B0BM74_9MUSC</name>
<organism evidence="2 3">
    <name type="scientific">Glossina palpalis gambiensis</name>
    <dbReference type="NCBI Taxonomy" id="67801"/>
    <lineage>
        <taxon>Eukaryota</taxon>
        <taxon>Metazoa</taxon>
        <taxon>Ecdysozoa</taxon>
        <taxon>Arthropoda</taxon>
        <taxon>Hexapoda</taxon>
        <taxon>Insecta</taxon>
        <taxon>Pterygota</taxon>
        <taxon>Neoptera</taxon>
        <taxon>Endopterygota</taxon>
        <taxon>Diptera</taxon>
        <taxon>Brachycera</taxon>
        <taxon>Muscomorpha</taxon>
        <taxon>Hippoboscoidea</taxon>
        <taxon>Glossinidae</taxon>
        <taxon>Glossina</taxon>
    </lineage>
</organism>
<dbReference type="EnsemblMetazoa" id="GPPI034499-RA">
    <property type="protein sequence ID" value="GPPI034499-PA"/>
    <property type="gene ID" value="GPPI034499"/>
</dbReference>
<dbReference type="Proteomes" id="UP000092460">
    <property type="component" value="Unassembled WGS sequence"/>
</dbReference>